<keyword evidence="2" id="KW-1185">Reference proteome</keyword>
<name>A0A3A8N332_9BACT</name>
<evidence type="ECO:0000313" key="1">
    <source>
        <dbReference type="EMBL" id="RKH33644.1"/>
    </source>
</evidence>
<reference evidence="2" key="1">
    <citation type="submission" date="2018-09" db="EMBL/GenBank/DDBJ databases">
        <authorList>
            <person name="Livingstone P.G."/>
            <person name="Whitworth D.E."/>
        </authorList>
    </citation>
    <scope>NUCLEOTIDE SEQUENCE [LARGE SCALE GENOMIC DNA]</scope>
    <source>
        <strain evidence="2">CA040B</strain>
    </source>
</reference>
<dbReference type="EMBL" id="RAWG01000368">
    <property type="protein sequence ID" value="RKH33644.1"/>
    <property type="molecule type" value="Genomic_DNA"/>
</dbReference>
<comment type="caution">
    <text evidence="1">The sequence shown here is derived from an EMBL/GenBank/DDBJ whole genome shotgun (WGS) entry which is preliminary data.</text>
</comment>
<evidence type="ECO:0000313" key="2">
    <source>
        <dbReference type="Proteomes" id="UP000273405"/>
    </source>
</evidence>
<dbReference type="AlphaFoldDB" id="A0A3A8N332"/>
<gene>
    <name evidence="1" type="ORF">D7X12_35815</name>
</gene>
<dbReference type="Proteomes" id="UP000273405">
    <property type="component" value="Unassembled WGS sequence"/>
</dbReference>
<accession>A0A3A8N332</accession>
<organism evidence="1 2">
    <name type="scientific">Corallococcus sicarius</name>
    <dbReference type="NCBI Taxonomy" id="2316726"/>
    <lineage>
        <taxon>Bacteria</taxon>
        <taxon>Pseudomonadati</taxon>
        <taxon>Myxococcota</taxon>
        <taxon>Myxococcia</taxon>
        <taxon>Myxococcales</taxon>
        <taxon>Cystobacterineae</taxon>
        <taxon>Myxococcaceae</taxon>
        <taxon>Corallococcus</taxon>
    </lineage>
</organism>
<sequence length="376" mass="42942">MPRDREAPPASPSSPDAAERLRRLEAAIEEGRARKDAALEAWVRRMGRLPTDKERDRWEREWERGAERERQRWEKQWERESKDALRRAERHAKRDAYAAQQQAYREARRAEKAAREEASRNPVLGVGELIVALACVATAVMQFDGYWWLLFVAFAFFRGAAKHLRPTNNPLLTRVEEPSSAPVLPVEQKVPAAPVDPRLARVDAVCEKLMAELRAAPGVLQEMVRSPDRTVQELRKGCHELVRRERELRTVAPPEDVQRLGEERKKLETRWASEEDSVVRDRLRAALQVLDEQVRQRTELGRAADRLEAEFTRLAYTLENLYAQVLRVRSADTADLDVAGAGLRHSVEQLGAEVDAVTQALEEVHGAPLDGRVRTR</sequence>
<dbReference type="OrthoDB" id="5512730at2"/>
<protein>
    <submittedName>
        <fullName evidence="1">Uncharacterized protein</fullName>
    </submittedName>
</protein>
<dbReference type="RefSeq" id="WP_120629698.1">
    <property type="nucleotide sequence ID" value="NZ_RAWG01000368.1"/>
</dbReference>
<proteinExistence type="predicted"/>